<name>A0A448WK88_9PLAT</name>
<protein>
    <submittedName>
        <fullName evidence="2">Uncharacterized protein</fullName>
    </submittedName>
</protein>
<gene>
    <name evidence="2" type="ORF">PXEA_LOCUS7179</name>
</gene>
<dbReference type="EMBL" id="CAAALY010018771">
    <property type="protein sequence ID" value="VEL13739.1"/>
    <property type="molecule type" value="Genomic_DNA"/>
</dbReference>
<evidence type="ECO:0000313" key="2">
    <source>
        <dbReference type="EMBL" id="VEL13739.1"/>
    </source>
</evidence>
<evidence type="ECO:0000313" key="3">
    <source>
        <dbReference type="Proteomes" id="UP000784294"/>
    </source>
</evidence>
<proteinExistence type="predicted"/>
<accession>A0A448WK88</accession>
<comment type="caution">
    <text evidence="2">The sequence shown here is derived from an EMBL/GenBank/DDBJ whole genome shotgun (WGS) entry which is preliminary data.</text>
</comment>
<organism evidence="2 3">
    <name type="scientific">Protopolystoma xenopodis</name>
    <dbReference type="NCBI Taxonomy" id="117903"/>
    <lineage>
        <taxon>Eukaryota</taxon>
        <taxon>Metazoa</taxon>
        <taxon>Spiralia</taxon>
        <taxon>Lophotrochozoa</taxon>
        <taxon>Platyhelminthes</taxon>
        <taxon>Monogenea</taxon>
        <taxon>Polyopisthocotylea</taxon>
        <taxon>Polystomatidea</taxon>
        <taxon>Polystomatidae</taxon>
        <taxon>Protopolystoma</taxon>
    </lineage>
</organism>
<keyword evidence="3" id="KW-1185">Reference proteome</keyword>
<sequence length="101" mass="10226">MLYDQAVQSGAMPVPAWFLASPGVVAPPGLLYGSPNSTSNVAPNAFLSPSHQLPKVGASSAVPQGVLPRLASNKLPPPPPPPPPPPSLSGTIATPHILPSR</sequence>
<feature type="compositionally biased region" description="Pro residues" evidence="1">
    <location>
        <begin position="75"/>
        <end position="87"/>
    </location>
</feature>
<reference evidence="2" key="1">
    <citation type="submission" date="2018-11" db="EMBL/GenBank/DDBJ databases">
        <authorList>
            <consortium name="Pathogen Informatics"/>
        </authorList>
    </citation>
    <scope>NUCLEOTIDE SEQUENCE</scope>
</reference>
<feature type="region of interest" description="Disordered" evidence="1">
    <location>
        <begin position="37"/>
        <end position="101"/>
    </location>
</feature>
<feature type="compositionally biased region" description="Polar residues" evidence="1">
    <location>
        <begin position="37"/>
        <end position="51"/>
    </location>
</feature>
<evidence type="ECO:0000256" key="1">
    <source>
        <dbReference type="SAM" id="MobiDB-lite"/>
    </source>
</evidence>
<dbReference type="AlphaFoldDB" id="A0A448WK88"/>
<dbReference type="Proteomes" id="UP000784294">
    <property type="component" value="Unassembled WGS sequence"/>
</dbReference>